<dbReference type="Gene3D" id="3.10.129.10">
    <property type="entry name" value="Hotdog Thioesterase"/>
    <property type="match status" value="1"/>
</dbReference>
<dbReference type="Proteomes" id="UP000028302">
    <property type="component" value="Unassembled WGS sequence"/>
</dbReference>
<comment type="caution">
    <text evidence="3">The sequence shown here is derived from an EMBL/GenBank/DDBJ whole genome shotgun (WGS) entry which is preliminary data.</text>
</comment>
<dbReference type="CDD" id="cd00586">
    <property type="entry name" value="4HBT"/>
    <property type="match status" value="1"/>
</dbReference>
<sequence length="146" mass="16829">MREPNRSDYAHITPIKVKWGEMDSLGHVNNTVFFRYSEDGRIDYIHRITEGGDTQTSAGPILADLQCSFRRQLRFPADVEIGTRVRRLGRSSLELEQCLFGADSDDPIAIYTNVIVWFDYGAQTSMRIPETVREQIRRLEHIAPEE</sequence>
<dbReference type="PATRIC" id="fig|1304275.5.peg.2415"/>
<protein>
    <submittedName>
        <fullName evidence="3">Thioesterase</fullName>
    </submittedName>
</protein>
<accession>A0A084IJX2</accession>
<dbReference type="EMBL" id="APNK01000018">
    <property type="protein sequence ID" value="KEZ77006.1"/>
    <property type="molecule type" value="Genomic_DNA"/>
</dbReference>
<dbReference type="Pfam" id="PF13279">
    <property type="entry name" value="4HBT_2"/>
    <property type="match status" value="1"/>
</dbReference>
<dbReference type="InterPro" id="IPR029069">
    <property type="entry name" value="HotDog_dom_sf"/>
</dbReference>
<reference evidence="3 4" key="1">
    <citation type="submission" date="2013-03" db="EMBL/GenBank/DDBJ databases">
        <title>Salinisphaera hydrothermalis C41B8 Genome Sequencing.</title>
        <authorList>
            <person name="Li C."/>
            <person name="Lai Q."/>
            <person name="Shao Z."/>
        </authorList>
    </citation>
    <scope>NUCLEOTIDE SEQUENCE [LARGE SCALE GENOMIC DNA]</scope>
    <source>
        <strain evidence="3 4">C41B8</strain>
    </source>
</reference>
<name>A0A084IJX2_SALHC</name>
<dbReference type="GO" id="GO:0047617">
    <property type="term" value="F:fatty acyl-CoA hydrolase activity"/>
    <property type="evidence" value="ECO:0007669"/>
    <property type="project" value="TreeGrafter"/>
</dbReference>
<dbReference type="OrthoDB" id="9799036at2"/>
<organism evidence="3 4">
    <name type="scientific">Salinisphaera hydrothermalis (strain C41B8)</name>
    <dbReference type="NCBI Taxonomy" id="1304275"/>
    <lineage>
        <taxon>Bacteria</taxon>
        <taxon>Pseudomonadati</taxon>
        <taxon>Pseudomonadota</taxon>
        <taxon>Gammaproteobacteria</taxon>
        <taxon>Salinisphaerales</taxon>
        <taxon>Salinisphaeraceae</taxon>
        <taxon>Salinisphaera</taxon>
    </lineage>
</organism>
<dbReference type="SUPFAM" id="SSF54637">
    <property type="entry name" value="Thioesterase/thiol ester dehydrase-isomerase"/>
    <property type="match status" value="1"/>
</dbReference>
<dbReference type="PANTHER" id="PTHR31793">
    <property type="entry name" value="4-HYDROXYBENZOYL-COA THIOESTERASE FAMILY MEMBER"/>
    <property type="match status" value="1"/>
</dbReference>
<dbReference type="AlphaFoldDB" id="A0A084IJX2"/>
<comment type="similarity">
    <text evidence="1">Belongs to the 4-hydroxybenzoyl-CoA thioesterase family.</text>
</comment>
<keyword evidence="2" id="KW-0378">Hydrolase</keyword>
<evidence type="ECO:0000313" key="4">
    <source>
        <dbReference type="Proteomes" id="UP000028302"/>
    </source>
</evidence>
<evidence type="ECO:0000256" key="2">
    <source>
        <dbReference type="ARBA" id="ARBA00022801"/>
    </source>
</evidence>
<keyword evidence="4" id="KW-1185">Reference proteome</keyword>
<gene>
    <name evidence="3" type="ORF">C41B8_11840</name>
</gene>
<evidence type="ECO:0000313" key="3">
    <source>
        <dbReference type="EMBL" id="KEZ77006.1"/>
    </source>
</evidence>
<dbReference type="RefSeq" id="WP_037338392.1">
    <property type="nucleotide sequence ID" value="NZ_APNK01000018.1"/>
</dbReference>
<proteinExistence type="inferred from homology"/>
<dbReference type="InterPro" id="IPR050563">
    <property type="entry name" value="4-hydroxybenzoyl-CoA_TE"/>
</dbReference>
<evidence type="ECO:0000256" key="1">
    <source>
        <dbReference type="ARBA" id="ARBA00005953"/>
    </source>
</evidence>
<dbReference type="STRING" id="1304275.C41B8_11840"/>
<dbReference type="eggNOG" id="COG0824">
    <property type="taxonomic scope" value="Bacteria"/>
</dbReference>
<dbReference type="PANTHER" id="PTHR31793:SF27">
    <property type="entry name" value="NOVEL THIOESTERASE SUPERFAMILY DOMAIN AND SAPOSIN A-TYPE DOMAIN CONTAINING PROTEIN (0610012H03RIK)"/>
    <property type="match status" value="1"/>
</dbReference>